<evidence type="ECO:0000313" key="1">
    <source>
        <dbReference type="EMBL" id="ADG16562.1"/>
    </source>
</evidence>
<dbReference type="InterPro" id="IPR011032">
    <property type="entry name" value="GroES-like_sf"/>
</dbReference>
<dbReference type="EMBL" id="CP002013">
    <property type="protein sequence ID" value="ADG16562.1"/>
    <property type="molecule type" value="Genomic_DNA"/>
</dbReference>
<gene>
    <name evidence="1" type="ordered locus">BC1002_2513</name>
</gene>
<dbReference type="HOGENOM" id="CLU_2664091_0_0_4"/>
<organism evidence="1 2">
    <name type="scientific">Paraburkholderia atlantica</name>
    <dbReference type="NCBI Taxonomy" id="2654982"/>
    <lineage>
        <taxon>Bacteria</taxon>
        <taxon>Pseudomonadati</taxon>
        <taxon>Pseudomonadota</taxon>
        <taxon>Betaproteobacteria</taxon>
        <taxon>Burkholderiales</taxon>
        <taxon>Burkholderiaceae</taxon>
        <taxon>Paraburkholderia</taxon>
    </lineage>
</organism>
<proteinExistence type="predicted"/>
<protein>
    <submittedName>
        <fullName evidence="1">Zn-dependent alcohol dehydrogenase class III-like protein</fullName>
    </submittedName>
</protein>
<dbReference type="KEGG" id="bge:BC1002_2513"/>
<sequence>MMKSKGAVAWKAGAPLTIEEVDLEGPRAGEVLSEVKATGICHTDDYITHRLPLECINEGFDLMKKAESIRSVVLY</sequence>
<reference evidence="1 2" key="1">
    <citation type="submission" date="2010-04" db="EMBL/GenBank/DDBJ databases">
        <title>Complete sequence of chromosome 1 of Burkholderia sp. CCGE1002.</title>
        <authorList>
            <consortium name="US DOE Joint Genome Institute"/>
            <person name="Lucas S."/>
            <person name="Copeland A."/>
            <person name="Lapidus A."/>
            <person name="Cheng J.-F."/>
            <person name="Bruce D."/>
            <person name="Goodwin L."/>
            <person name="Pitluck S."/>
            <person name="Chertkov O."/>
            <person name="Detter J.C."/>
            <person name="Han C."/>
            <person name="Tapia R."/>
            <person name="Land M."/>
            <person name="Hauser L."/>
            <person name="Kyrpides N."/>
            <person name="Ovchinnikova G."/>
            <person name="Martinez-Romero E."/>
            <person name="Hernandez M.A.R."/>
            <person name="Tiedje J.M."/>
            <person name="Woyke T."/>
        </authorList>
    </citation>
    <scope>NUCLEOTIDE SEQUENCE [LARGE SCALE GENOMIC DNA]</scope>
    <source>
        <strain evidence="1 2">CCGE1002</strain>
    </source>
</reference>
<dbReference type="STRING" id="640511.BC1002_2513"/>
<evidence type="ECO:0000313" key="2">
    <source>
        <dbReference type="Proteomes" id="UP000002190"/>
    </source>
</evidence>
<dbReference type="eggNOG" id="COG1062">
    <property type="taxonomic scope" value="Bacteria"/>
</dbReference>
<reference evidence="1 2" key="2">
    <citation type="journal article" date="2012" name="J. Bacteriol.">
        <title>Genome Sequences of Burkholderia sp. Strains CCGE1002 and H160, Isolated from Legume Nodules in Mexico and Brazil.</title>
        <authorList>
            <person name="Ormeno-Orrillo E."/>
            <person name="Rogel M.A."/>
            <person name="Chueire L.M."/>
            <person name="Tiedje J.M."/>
            <person name="Martinez-Romero E."/>
            <person name="Hungria M."/>
        </authorList>
    </citation>
    <scope>NUCLEOTIDE SEQUENCE [LARGE SCALE GENOMIC DNA]</scope>
    <source>
        <strain evidence="1 2">CCGE1002</strain>
    </source>
</reference>
<dbReference type="Proteomes" id="UP000002190">
    <property type="component" value="Chromosome 1"/>
</dbReference>
<dbReference type="Gene3D" id="3.90.180.10">
    <property type="entry name" value="Medium-chain alcohol dehydrogenases, catalytic domain"/>
    <property type="match status" value="1"/>
</dbReference>
<dbReference type="AlphaFoldDB" id="D5WCF9"/>
<dbReference type="SUPFAM" id="SSF50129">
    <property type="entry name" value="GroES-like"/>
    <property type="match status" value="2"/>
</dbReference>
<accession>D5WCF9</accession>
<name>D5WCF9_PARAM</name>